<gene>
    <name evidence="14" type="ORF">SteCoe_2622</name>
</gene>
<keyword evidence="15" id="KW-1185">Reference proteome</keyword>
<keyword evidence="2 12" id="KW-0723">Serine/threonine-protein kinase</keyword>
<comment type="similarity">
    <text evidence="1">Belongs to the protein kinase superfamily. CMGC Ser/Thr protein kinase family. CDC2/CDKX subfamily.</text>
</comment>
<evidence type="ECO:0000256" key="1">
    <source>
        <dbReference type="ARBA" id="ARBA00006485"/>
    </source>
</evidence>
<evidence type="ECO:0000256" key="7">
    <source>
        <dbReference type="ARBA" id="ARBA00038543"/>
    </source>
</evidence>
<keyword evidence="5" id="KW-0418">Kinase</keyword>
<dbReference type="PROSITE" id="PS50011">
    <property type="entry name" value="PROTEIN_KINASE_DOM"/>
    <property type="match status" value="1"/>
</dbReference>
<dbReference type="Gene3D" id="3.30.200.20">
    <property type="entry name" value="Phosphorylase Kinase, domain 1"/>
    <property type="match status" value="1"/>
</dbReference>
<keyword evidence="6 11" id="KW-0067">ATP-binding</keyword>
<dbReference type="InterPro" id="IPR011009">
    <property type="entry name" value="Kinase-like_dom_sf"/>
</dbReference>
<protein>
    <recommendedName>
        <fullName evidence="8">Cyclin-dependent kinase 2 homolog</fullName>
    </recommendedName>
    <alternativeName>
        <fullName evidence="9">Cell division control protein 2 homolog</fullName>
    </alternativeName>
    <alternativeName>
        <fullName evidence="10">cdc2-related kinase 2</fullName>
    </alternativeName>
</protein>
<evidence type="ECO:0000256" key="8">
    <source>
        <dbReference type="ARBA" id="ARBA00039612"/>
    </source>
</evidence>
<evidence type="ECO:0000256" key="10">
    <source>
        <dbReference type="ARBA" id="ARBA00042858"/>
    </source>
</evidence>
<evidence type="ECO:0000256" key="12">
    <source>
        <dbReference type="RuleBase" id="RU000304"/>
    </source>
</evidence>
<dbReference type="InterPro" id="IPR017441">
    <property type="entry name" value="Protein_kinase_ATP_BS"/>
</dbReference>
<evidence type="ECO:0000259" key="13">
    <source>
        <dbReference type="PROSITE" id="PS50011"/>
    </source>
</evidence>
<reference evidence="14 15" key="1">
    <citation type="submission" date="2016-11" db="EMBL/GenBank/DDBJ databases">
        <title>The macronuclear genome of Stentor coeruleus: a giant cell with tiny introns.</title>
        <authorList>
            <person name="Slabodnick M."/>
            <person name="Ruby J.G."/>
            <person name="Reiff S.B."/>
            <person name="Swart E.C."/>
            <person name="Gosai S."/>
            <person name="Prabakaran S."/>
            <person name="Witkowska E."/>
            <person name="Larue G.E."/>
            <person name="Fisher S."/>
            <person name="Freeman R.M."/>
            <person name="Gunawardena J."/>
            <person name="Chu W."/>
            <person name="Stover N.A."/>
            <person name="Gregory B.D."/>
            <person name="Nowacki M."/>
            <person name="Derisi J."/>
            <person name="Roy S.W."/>
            <person name="Marshall W.F."/>
            <person name="Sood P."/>
        </authorList>
    </citation>
    <scope>NUCLEOTIDE SEQUENCE [LARGE SCALE GENOMIC DNA]</scope>
    <source>
        <strain evidence="14">WM001</strain>
    </source>
</reference>
<dbReference type="SUPFAM" id="SSF56112">
    <property type="entry name" value="Protein kinase-like (PK-like)"/>
    <property type="match status" value="1"/>
</dbReference>
<dbReference type="Gene3D" id="1.10.510.10">
    <property type="entry name" value="Transferase(Phosphotransferase) domain 1"/>
    <property type="match status" value="1"/>
</dbReference>
<evidence type="ECO:0000256" key="2">
    <source>
        <dbReference type="ARBA" id="ARBA00022527"/>
    </source>
</evidence>
<organism evidence="14 15">
    <name type="scientific">Stentor coeruleus</name>
    <dbReference type="NCBI Taxonomy" id="5963"/>
    <lineage>
        <taxon>Eukaryota</taxon>
        <taxon>Sar</taxon>
        <taxon>Alveolata</taxon>
        <taxon>Ciliophora</taxon>
        <taxon>Postciliodesmatophora</taxon>
        <taxon>Heterotrichea</taxon>
        <taxon>Heterotrichida</taxon>
        <taxon>Stentoridae</taxon>
        <taxon>Stentor</taxon>
    </lineage>
</organism>
<accession>A0A1R2CZ82</accession>
<dbReference type="Pfam" id="PF00069">
    <property type="entry name" value="Pkinase"/>
    <property type="match status" value="1"/>
</dbReference>
<evidence type="ECO:0000256" key="9">
    <source>
        <dbReference type="ARBA" id="ARBA00041902"/>
    </source>
</evidence>
<feature type="binding site" evidence="11">
    <location>
        <position position="33"/>
    </location>
    <ligand>
        <name>ATP</name>
        <dbReference type="ChEBI" id="CHEBI:30616"/>
    </ligand>
</feature>
<sequence>MSNYEKVSFLGSGTYGEVWRCTDTQNSRSVAVKTIKVINQGEGINFTALREIMLLQELKHQNIITLYGVFLKNSNIHLVLELAEFDLSGKIGSINNTEDIVKGILKQLLEGLAFMHENSVIHRDLKPGNLLITRQGELKITDFGTAKIICDTDGPRSSGICSLWYQAPELLFGTKHYGKAMDIWSVGCIFAELLNKRTLFNGQTPIDQLSKIFNTLGTPDYDEWPGMNYLPTYLPSQPSPKMSFSRAFPNASAPAIDLLEKMLAFCPSRRISADEALQHEYFKNGPKPASPVEIARAIT</sequence>
<dbReference type="GO" id="GO:0005634">
    <property type="term" value="C:nucleus"/>
    <property type="evidence" value="ECO:0007669"/>
    <property type="project" value="TreeGrafter"/>
</dbReference>
<comment type="caution">
    <text evidence="14">The sequence shown here is derived from an EMBL/GenBank/DDBJ whole genome shotgun (WGS) entry which is preliminary data.</text>
</comment>
<dbReference type="InterPro" id="IPR008271">
    <property type="entry name" value="Ser/Thr_kinase_AS"/>
</dbReference>
<dbReference type="PANTHER" id="PTHR24056">
    <property type="entry name" value="CELL DIVISION PROTEIN KINASE"/>
    <property type="match status" value="1"/>
</dbReference>
<evidence type="ECO:0000256" key="11">
    <source>
        <dbReference type="PROSITE-ProRule" id="PRU10141"/>
    </source>
</evidence>
<dbReference type="GO" id="GO:0005524">
    <property type="term" value="F:ATP binding"/>
    <property type="evidence" value="ECO:0007669"/>
    <property type="project" value="UniProtKB-UniRule"/>
</dbReference>
<dbReference type="SMART" id="SM00220">
    <property type="entry name" value="S_TKc"/>
    <property type="match status" value="1"/>
</dbReference>
<dbReference type="PROSITE" id="PS00107">
    <property type="entry name" value="PROTEIN_KINASE_ATP"/>
    <property type="match status" value="1"/>
</dbReference>
<dbReference type="FunFam" id="1.10.510.10:FF:000624">
    <property type="entry name" value="Mitogen-activated protein kinase"/>
    <property type="match status" value="1"/>
</dbReference>
<dbReference type="Proteomes" id="UP000187209">
    <property type="component" value="Unassembled WGS sequence"/>
</dbReference>
<dbReference type="OrthoDB" id="1732493at2759"/>
<dbReference type="InterPro" id="IPR000719">
    <property type="entry name" value="Prot_kinase_dom"/>
</dbReference>
<evidence type="ECO:0000256" key="3">
    <source>
        <dbReference type="ARBA" id="ARBA00022679"/>
    </source>
</evidence>
<evidence type="ECO:0000256" key="6">
    <source>
        <dbReference type="ARBA" id="ARBA00022840"/>
    </source>
</evidence>
<evidence type="ECO:0000256" key="4">
    <source>
        <dbReference type="ARBA" id="ARBA00022741"/>
    </source>
</evidence>
<evidence type="ECO:0000313" key="14">
    <source>
        <dbReference type="EMBL" id="OMJ94280.1"/>
    </source>
</evidence>
<name>A0A1R2CZ82_9CILI</name>
<dbReference type="EMBL" id="MPUH01000029">
    <property type="protein sequence ID" value="OMJ94280.1"/>
    <property type="molecule type" value="Genomic_DNA"/>
</dbReference>
<evidence type="ECO:0000313" key="15">
    <source>
        <dbReference type="Proteomes" id="UP000187209"/>
    </source>
</evidence>
<dbReference type="GO" id="GO:0004674">
    <property type="term" value="F:protein serine/threonine kinase activity"/>
    <property type="evidence" value="ECO:0007669"/>
    <property type="project" value="UniProtKB-KW"/>
</dbReference>
<keyword evidence="3" id="KW-0808">Transferase</keyword>
<evidence type="ECO:0000256" key="5">
    <source>
        <dbReference type="ARBA" id="ARBA00022777"/>
    </source>
</evidence>
<feature type="domain" description="Protein kinase" evidence="13">
    <location>
        <begin position="4"/>
        <end position="282"/>
    </location>
</feature>
<keyword evidence="4 11" id="KW-0547">Nucleotide-binding</keyword>
<comment type="subunit">
    <text evidence="7">May form a complex composed of at least the catalytic subunit CRK2 and a cyclin.</text>
</comment>
<dbReference type="InterPro" id="IPR050108">
    <property type="entry name" value="CDK"/>
</dbReference>
<proteinExistence type="inferred from homology"/>
<dbReference type="AlphaFoldDB" id="A0A1R2CZ82"/>
<dbReference type="PROSITE" id="PS00108">
    <property type="entry name" value="PROTEIN_KINASE_ST"/>
    <property type="match status" value="1"/>
</dbReference>